<dbReference type="InterPro" id="IPR029039">
    <property type="entry name" value="Flavoprotein-like_sf"/>
</dbReference>
<dbReference type="PANTHER" id="PTHR43122">
    <property type="entry name" value="FERREDOXIN SUBUNIT OF PYRUVATE:FLAVODOXIN OXIDOREDUCTASE-RELATED"/>
    <property type="match status" value="1"/>
</dbReference>
<dbReference type="Proteomes" id="UP000283855">
    <property type="component" value="Unassembled WGS sequence"/>
</dbReference>
<dbReference type="SUPFAM" id="SSF52218">
    <property type="entry name" value="Flavoproteins"/>
    <property type="match status" value="1"/>
</dbReference>
<dbReference type="PROSITE" id="PS00198">
    <property type="entry name" value="4FE4S_FER_1"/>
    <property type="match status" value="1"/>
</dbReference>
<dbReference type="GO" id="GO:0046872">
    <property type="term" value="F:metal ion binding"/>
    <property type="evidence" value="ECO:0007669"/>
    <property type="project" value="UniProtKB-KW"/>
</dbReference>
<reference evidence="5 6" key="1">
    <citation type="submission" date="2018-08" db="EMBL/GenBank/DDBJ databases">
        <title>A genome reference for cultivated species of the human gut microbiota.</title>
        <authorList>
            <person name="Zou Y."/>
            <person name="Xue W."/>
            <person name="Luo G."/>
        </authorList>
    </citation>
    <scope>NUCLEOTIDE SEQUENCE [LARGE SCALE GENOMIC DNA]</scope>
    <source>
        <strain evidence="5 6">AM42-38</strain>
    </source>
</reference>
<organism evidence="5 6">
    <name type="scientific">Phocaeicola coprophilus</name>
    <dbReference type="NCBI Taxonomy" id="387090"/>
    <lineage>
        <taxon>Bacteria</taxon>
        <taxon>Pseudomonadati</taxon>
        <taxon>Bacteroidota</taxon>
        <taxon>Bacteroidia</taxon>
        <taxon>Bacteroidales</taxon>
        <taxon>Bacteroidaceae</taxon>
        <taxon>Phocaeicola</taxon>
    </lineage>
</organism>
<keyword evidence="1" id="KW-0479">Metal-binding</keyword>
<dbReference type="GO" id="GO:0051536">
    <property type="term" value="F:iron-sulfur cluster binding"/>
    <property type="evidence" value="ECO:0007669"/>
    <property type="project" value="UniProtKB-KW"/>
</dbReference>
<dbReference type="PANTHER" id="PTHR43122:SF1">
    <property type="entry name" value="IRON-SULFUR-BINDING PROTEIN"/>
    <property type="match status" value="1"/>
</dbReference>
<evidence type="ECO:0000313" key="6">
    <source>
        <dbReference type="Proteomes" id="UP000283855"/>
    </source>
</evidence>
<proteinExistence type="predicted"/>
<accession>A0A413T3Y3</accession>
<dbReference type="InterPro" id="IPR017896">
    <property type="entry name" value="4Fe4S_Fe-S-bd"/>
</dbReference>
<dbReference type="PROSITE" id="PS51379">
    <property type="entry name" value="4FE4S_FER_2"/>
    <property type="match status" value="2"/>
</dbReference>
<protein>
    <submittedName>
        <fullName evidence="5">4Fe-4S dicluster domain-containing protein</fullName>
    </submittedName>
</protein>
<gene>
    <name evidence="5" type="ORF">DW921_02310</name>
</gene>
<evidence type="ECO:0000313" key="5">
    <source>
        <dbReference type="EMBL" id="RHA78302.1"/>
    </source>
</evidence>
<dbReference type="InterPro" id="IPR017900">
    <property type="entry name" value="4Fe4S_Fe_S_CS"/>
</dbReference>
<dbReference type="Pfam" id="PF12838">
    <property type="entry name" value="Fer4_7"/>
    <property type="match status" value="1"/>
</dbReference>
<dbReference type="SUPFAM" id="SSF54862">
    <property type="entry name" value="4Fe-4S ferredoxins"/>
    <property type="match status" value="1"/>
</dbReference>
<dbReference type="Gene3D" id="3.30.70.20">
    <property type="match status" value="1"/>
</dbReference>
<dbReference type="Gene3D" id="3.40.50.360">
    <property type="match status" value="1"/>
</dbReference>
<evidence type="ECO:0000256" key="3">
    <source>
        <dbReference type="ARBA" id="ARBA00023014"/>
    </source>
</evidence>
<keyword evidence="3" id="KW-0411">Iron-sulfur</keyword>
<comment type="caution">
    <text evidence="5">The sequence shown here is derived from an EMBL/GenBank/DDBJ whole genome shotgun (WGS) entry which is preliminary data.</text>
</comment>
<evidence type="ECO:0000256" key="2">
    <source>
        <dbReference type="ARBA" id="ARBA00023004"/>
    </source>
</evidence>
<dbReference type="EMBL" id="QSFT01000003">
    <property type="protein sequence ID" value="RHA78302.1"/>
    <property type="molecule type" value="Genomic_DNA"/>
</dbReference>
<sequence>MEPYTTTHLVFFSPTHTSAKIARAVGEGIGMGRRIETDLTLDEGTSPILINDALTVIAVPVYGGRVAPIALQRLKRLKGHNAPVILLTIYGNRDYEDALVELRDTAVELGFTPLSAGAFIGEHSYSRPNMPVAAGRPDADDLQKAEQFGRESLKKLQESTFPLPSFFIKGNIPYKPLPAGNNATPVCNDLCYACGNCIEVCPTHAIYLSADGSQIETIAERCIRCCACVKECPTGARIFDSPFTAILHEKFSARREPETFL</sequence>
<evidence type="ECO:0000259" key="4">
    <source>
        <dbReference type="PROSITE" id="PS51379"/>
    </source>
</evidence>
<dbReference type="AlphaFoldDB" id="A0A413T3Y3"/>
<dbReference type="RefSeq" id="WP_118399929.1">
    <property type="nucleotide sequence ID" value="NZ_CABJGD010000003.1"/>
</dbReference>
<name>A0A413T3Y3_9BACT</name>
<feature type="domain" description="4Fe-4S ferredoxin-type" evidence="4">
    <location>
        <begin position="182"/>
        <end position="211"/>
    </location>
</feature>
<keyword evidence="2" id="KW-0408">Iron</keyword>
<evidence type="ECO:0000256" key="1">
    <source>
        <dbReference type="ARBA" id="ARBA00022723"/>
    </source>
</evidence>
<feature type="domain" description="4Fe-4S ferredoxin-type" evidence="4">
    <location>
        <begin position="213"/>
        <end position="242"/>
    </location>
</feature>